<feature type="region of interest" description="Disordered" evidence="10">
    <location>
        <begin position="529"/>
        <end position="601"/>
    </location>
</feature>
<dbReference type="InterPro" id="IPR013087">
    <property type="entry name" value="Znf_C2H2_type"/>
</dbReference>
<evidence type="ECO:0000259" key="13">
    <source>
        <dbReference type="PROSITE" id="PS50174"/>
    </source>
</evidence>
<dbReference type="SUPFAM" id="SSF90209">
    <property type="entry name" value="Ran binding protein zinc finger-like"/>
    <property type="match status" value="1"/>
</dbReference>
<proteinExistence type="predicted"/>
<keyword evidence="7" id="KW-0539">Nucleus</keyword>
<dbReference type="InterPro" id="IPR035979">
    <property type="entry name" value="RBD_domain_sf"/>
</dbReference>
<dbReference type="InterPro" id="IPR012677">
    <property type="entry name" value="Nucleotide-bd_a/b_plait_sf"/>
</dbReference>
<evidence type="ECO:0000256" key="7">
    <source>
        <dbReference type="ARBA" id="ARBA00023242"/>
    </source>
</evidence>
<dbReference type="InterPro" id="IPR000467">
    <property type="entry name" value="G_patch_dom"/>
</dbReference>
<evidence type="ECO:0000256" key="5">
    <source>
        <dbReference type="ARBA" id="ARBA00022833"/>
    </source>
</evidence>
<dbReference type="PROSITE" id="PS01358">
    <property type="entry name" value="ZF_RANBP2_1"/>
    <property type="match status" value="1"/>
</dbReference>
<evidence type="ECO:0000256" key="1">
    <source>
        <dbReference type="ARBA" id="ARBA00004123"/>
    </source>
</evidence>
<feature type="region of interest" description="Disordered" evidence="10">
    <location>
        <begin position="635"/>
        <end position="664"/>
    </location>
</feature>
<dbReference type="Gene3D" id="3.30.70.330">
    <property type="match status" value="3"/>
</dbReference>
<feature type="compositionally biased region" description="Basic and acidic residues" evidence="10">
    <location>
        <begin position="552"/>
        <end position="562"/>
    </location>
</feature>
<feature type="domain" description="RanBP2-type" evidence="14">
    <location>
        <begin position="211"/>
        <end position="240"/>
    </location>
</feature>
<comment type="caution">
    <text evidence="15">The sequence shown here is derived from an EMBL/GenBank/DDBJ whole genome shotgun (WGS) entry which is preliminary data.</text>
</comment>
<sequence>MDTPTPTIMLRGLTSSTTERDVRRTLDSERANYTDVRLVRDKKTGRWIGFVDFVSANDAKQFMRDCQGEIEVRKTTIRLNYSNLKEKRDEEYDDASSTIMLRGIPTSLDHRDIRDALDDARVSYLDVRVIKDKTTGISKGFGFVDFASVHEARRWMDYQKGVFRVRRYEIRLMYSTPRNQLDSLIHHSSDAPGLLGPSSFMIRPPTLSEVSTGDWICSRCSSHNFRRRDQCYKCQLPRSQVQSLTNSVDGVDLIGTTPCNTLVLRCLDALTTEDDICQVFQDTADVKVRQCHVMRDEITHASRCFAFAELPTVADAYKVMDIVNKEFKLFEVGGKAVTVSYAKNTFNTIMATLKTEGSYNAQLNSSRNLALDLAHAAMAAQNNNISPDTVAMNAVAASALLSQTSNNGAAVAQAAIQQKQTEQHVLSALTKSLRNHSEHTVSSNYAPSMAALAASGQQLPPPFPFNAATSSTTTYPFPDTSKYIYDESTRFYYDPVTGLMYEPNSKYFYDRASQQYYYWDQTKSTYLPVPQSNSKSNSVDNTASDSQTDTSDALKSKDDRGKTAQQIAREMEKWAKKMNAQKKASSNIGQRSDVSTSEASRTADTGYAILEASAGSVLTCDSRTPESTSLVAEYGGVEDSDDSGQDEVHSEKHDSSLSLNAESEAKVAEEESKLLDWTKLACMLCSRGFKDATTLQKHRAFSGLHYENLNKLRGKYGLPSIPAPNPTQNQETSAVNSPKNSLSIASLLQIGAQTASNHAKSVASRQTTGRSTASNQYRDRAKERREKYGIPSPPRMKTVESQPSAAQIDQEVFVPPLTHIPPPSQSAPNVGSRLMEKMGWQAGQGLGRSNQGRTQIVEAEFREAGVGLGIKTSKRGPQSDNYKDNVKRAMFARFHELE</sequence>
<dbReference type="EMBL" id="JALJAT010000004">
    <property type="protein sequence ID" value="KAK4470646.1"/>
    <property type="molecule type" value="Genomic_DNA"/>
</dbReference>
<dbReference type="Pfam" id="PF01585">
    <property type="entry name" value="G-patch"/>
    <property type="match status" value="1"/>
</dbReference>
<dbReference type="PROSITE" id="PS50157">
    <property type="entry name" value="ZINC_FINGER_C2H2_2"/>
    <property type="match status" value="1"/>
</dbReference>
<dbReference type="SMART" id="SM00547">
    <property type="entry name" value="ZnF_RBZ"/>
    <property type="match status" value="1"/>
</dbReference>
<dbReference type="CDD" id="cd16162">
    <property type="entry name" value="OCRE_RBM5_like"/>
    <property type="match status" value="1"/>
</dbReference>
<dbReference type="InterPro" id="IPR036443">
    <property type="entry name" value="Znf_RanBP2_sf"/>
</dbReference>
<accession>A0AAE1ZAG0</accession>
<evidence type="ECO:0008006" key="17">
    <source>
        <dbReference type="Google" id="ProtNLM"/>
    </source>
</evidence>
<dbReference type="GO" id="GO:0000398">
    <property type="term" value="P:mRNA splicing, via spliceosome"/>
    <property type="evidence" value="ECO:0007669"/>
    <property type="project" value="TreeGrafter"/>
</dbReference>
<keyword evidence="5" id="KW-0862">Zinc</keyword>
<gene>
    <name evidence="15" type="ORF">MN116_006180</name>
</gene>
<dbReference type="PANTHER" id="PTHR13948">
    <property type="entry name" value="RNA-BINDING PROTEIN"/>
    <property type="match status" value="1"/>
</dbReference>
<dbReference type="SMART" id="SM00443">
    <property type="entry name" value="G_patch"/>
    <property type="match status" value="1"/>
</dbReference>
<feature type="region of interest" description="Disordered" evidence="10">
    <location>
        <begin position="717"/>
        <end position="738"/>
    </location>
</feature>
<keyword evidence="3" id="KW-0677">Repeat</keyword>
<protein>
    <recommendedName>
        <fullName evidence="17">RNA-binding protein 5/10</fullName>
    </recommendedName>
</protein>
<dbReference type="GO" id="GO:0005634">
    <property type="term" value="C:nucleus"/>
    <property type="evidence" value="ECO:0007669"/>
    <property type="project" value="UniProtKB-SubCell"/>
</dbReference>
<reference evidence="15" key="2">
    <citation type="journal article" date="2023" name="Infect Dis Poverty">
        <title>Chromosome-scale genome of the human blood fluke Schistosoma mekongi and its implications for public health.</title>
        <authorList>
            <person name="Zhou M."/>
            <person name="Xu L."/>
            <person name="Xu D."/>
            <person name="Chen W."/>
            <person name="Khan J."/>
            <person name="Hu Y."/>
            <person name="Huang H."/>
            <person name="Wei H."/>
            <person name="Zhang Y."/>
            <person name="Chusongsang P."/>
            <person name="Tanasarnprasert K."/>
            <person name="Hu X."/>
            <person name="Limpanont Y."/>
            <person name="Lv Z."/>
        </authorList>
    </citation>
    <scope>NUCLEOTIDE SEQUENCE</scope>
    <source>
        <strain evidence="15">LV_2022a</strain>
    </source>
</reference>
<dbReference type="Gene3D" id="4.10.1060.10">
    <property type="entry name" value="Zinc finger, RanBP2-type"/>
    <property type="match status" value="1"/>
</dbReference>
<reference evidence="15" key="1">
    <citation type="submission" date="2022-04" db="EMBL/GenBank/DDBJ databases">
        <authorList>
            <person name="Xu L."/>
            <person name="Lv Z."/>
        </authorList>
    </citation>
    <scope>NUCLEOTIDE SEQUENCE</scope>
    <source>
        <strain evidence="15">LV_2022a</strain>
    </source>
</reference>
<dbReference type="PANTHER" id="PTHR13948:SF3">
    <property type="entry name" value="FI21118P1"/>
    <property type="match status" value="1"/>
</dbReference>
<evidence type="ECO:0000259" key="14">
    <source>
        <dbReference type="PROSITE" id="PS50199"/>
    </source>
</evidence>
<dbReference type="Proteomes" id="UP001292079">
    <property type="component" value="Unassembled WGS sequence"/>
</dbReference>
<evidence type="ECO:0000259" key="11">
    <source>
        <dbReference type="PROSITE" id="PS50102"/>
    </source>
</evidence>
<evidence type="ECO:0000259" key="12">
    <source>
        <dbReference type="PROSITE" id="PS50157"/>
    </source>
</evidence>
<feature type="compositionally biased region" description="Polar residues" evidence="10">
    <location>
        <begin position="529"/>
        <end position="551"/>
    </location>
</feature>
<dbReference type="GO" id="GO:0008270">
    <property type="term" value="F:zinc ion binding"/>
    <property type="evidence" value="ECO:0007669"/>
    <property type="project" value="UniProtKB-KW"/>
</dbReference>
<dbReference type="SUPFAM" id="SSF54928">
    <property type="entry name" value="RNA-binding domain, RBD"/>
    <property type="match status" value="3"/>
</dbReference>
<feature type="compositionally biased region" description="Polar residues" evidence="10">
    <location>
        <begin position="756"/>
        <end position="776"/>
    </location>
</feature>
<feature type="domain" description="RRM" evidence="11">
    <location>
        <begin position="6"/>
        <end position="84"/>
    </location>
</feature>
<evidence type="ECO:0000256" key="8">
    <source>
        <dbReference type="PROSITE-ProRule" id="PRU00176"/>
    </source>
</evidence>
<evidence type="ECO:0000313" key="16">
    <source>
        <dbReference type="Proteomes" id="UP001292079"/>
    </source>
</evidence>
<dbReference type="InterPro" id="IPR000504">
    <property type="entry name" value="RRM_dom"/>
</dbReference>
<dbReference type="CDD" id="cd12561">
    <property type="entry name" value="RRM1_RBM5_like"/>
    <property type="match status" value="1"/>
</dbReference>
<dbReference type="Pfam" id="PF17780">
    <property type="entry name" value="OCRE"/>
    <property type="match status" value="1"/>
</dbReference>
<evidence type="ECO:0000313" key="15">
    <source>
        <dbReference type="EMBL" id="KAK4470646.1"/>
    </source>
</evidence>
<dbReference type="SMART" id="SM00360">
    <property type="entry name" value="RRM"/>
    <property type="match status" value="3"/>
</dbReference>
<dbReference type="PROSITE" id="PS50174">
    <property type="entry name" value="G_PATCH"/>
    <property type="match status" value="1"/>
</dbReference>
<dbReference type="PROSITE" id="PS50199">
    <property type="entry name" value="ZF_RANBP2_2"/>
    <property type="match status" value="1"/>
</dbReference>
<feature type="compositionally biased region" description="Polar residues" evidence="10">
    <location>
        <begin position="726"/>
        <end position="738"/>
    </location>
</feature>
<feature type="region of interest" description="Disordered" evidence="10">
    <location>
        <begin position="756"/>
        <end position="799"/>
    </location>
</feature>
<evidence type="ECO:0000256" key="4">
    <source>
        <dbReference type="ARBA" id="ARBA00022771"/>
    </source>
</evidence>
<dbReference type="PROSITE" id="PS50102">
    <property type="entry name" value="RRM"/>
    <property type="match status" value="3"/>
</dbReference>
<feature type="compositionally biased region" description="Polar residues" evidence="10">
    <location>
        <begin position="582"/>
        <end position="601"/>
    </location>
</feature>
<dbReference type="CDD" id="cd12313">
    <property type="entry name" value="RRM1_RRM2_RBM5_like"/>
    <property type="match status" value="1"/>
</dbReference>
<keyword evidence="16" id="KW-1185">Reference proteome</keyword>
<evidence type="ECO:0000256" key="10">
    <source>
        <dbReference type="SAM" id="MobiDB-lite"/>
    </source>
</evidence>
<feature type="compositionally biased region" description="Basic and acidic residues" evidence="10">
    <location>
        <begin position="777"/>
        <end position="788"/>
    </location>
</feature>
<dbReference type="AlphaFoldDB" id="A0AAE1ZAG0"/>
<keyword evidence="4 9" id="KW-0863">Zinc-finger</keyword>
<feature type="domain" description="C2H2-type" evidence="12">
    <location>
        <begin position="680"/>
        <end position="705"/>
    </location>
</feature>
<comment type="subcellular location">
    <subcellularLocation>
        <location evidence="1">Nucleus</location>
    </subcellularLocation>
</comment>
<organism evidence="15 16">
    <name type="scientific">Schistosoma mekongi</name>
    <name type="common">Parasitic worm</name>
    <dbReference type="NCBI Taxonomy" id="38744"/>
    <lineage>
        <taxon>Eukaryota</taxon>
        <taxon>Metazoa</taxon>
        <taxon>Spiralia</taxon>
        <taxon>Lophotrochozoa</taxon>
        <taxon>Platyhelminthes</taxon>
        <taxon>Trematoda</taxon>
        <taxon>Digenea</taxon>
        <taxon>Strigeidida</taxon>
        <taxon>Schistosomatoidea</taxon>
        <taxon>Schistosomatidae</taxon>
        <taxon>Schistosoma</taxon>
    </lineage>
</organism>
<dbReference type="GO" id="GO:0003723">
    <property type="term" value="F:RNA binding"/>
    <property type="evidence" value="ECO:0007669"/>
    <property type="project" value="UniProtKB-UniRule"/>
</dbReference>
<name>A0AAE1ZAG0_SCHME</name>
<dbReference type="InterPro" id="IPR001876">
    <property type="entry name" value="Znf_RanBP2"/>
</dbReference>
<feature type="domain" description="RRM" evidence="11">
    <location>
        <begin position="260"/>
        <end position="344"/>
    </location>
</feature>
<evidence type="ECO:0000256" key="2">
    <source>
        <dbReference type="ARBA" id="ARBA00022723"/>
    </source>
</evidence>
<keyword evidence="2" id="KW-0479">Metal-binding</keyword>
<dbReference type="InterPro" id="IPR041591">
    <property type="entry name" value="OCRE"/>
</dbReference>
<keyword evidence="6 8" id="KW-0694">RNA-binding</keyword>
<evidence type="ECO:0000256" key="9">
    <source>
        <dbReference type="PROSITE-ProRule" id="PRU00322"/>
    </source>
</evidence>
<feature type="compositionally biased region" description="Basic and acidic residues" evidence="10">
    <location>
        <begin position="646"/>
        <end position="655"/>
    </location>
</feature>
<feature type="domain" description="RRM" evidence="11">
    <location>
        <begin position="97"/>
        <end position="177"/>
    </location>
</feature>
<evidence type="ECO:0000256" key="3">
    <source>
        <dbReference type="ARBA" id="ARBA00022737"/>
    </source>
</evidence>
<dbReference type="Pfam" id="PF00076">
    <property type="entry name" value="RRM_1"/>
    <property type="match status" value="2"/>
</dbReference>
<evidence type="ECO:0000256" key="6">
    <source>
        <dbReference type="ARBA" id="ARBA00022884"/>
    </source>
</evidence>
<feature type="domain" description="G-patch" evidence="13">
    <location>
        <begin position="827"/>
        <end position="873"/>
    </location>
</feature>
<feature type="compositionally biased region" description="Acidic residues" evidence="10">
    <location>
        <begin position="636"/>
        <end position="645"/>
    </location>
</feature>